<sequence length="591" mass="66025">MMRVGGTRGTMQQCIAEIEDSALPQDFKLKQVRSLVRYMREVDGLVRGINSESGFEADCTAYLEILCTKEESELNRRVSCTRVLKQDFDEKRREWRRTKKNVINAISEMSARALKFECSEKKTIALHAIQFYKNVMANDNGAIPGESESTDGLIDQYRRHRDEISKIPFYADSIMKMLKDIRRTVNASAKLQPGSNAFTQFLDEWWASVVEFLEQSPIVDAERNAREVMQTLKKLKGKQEEFKKREMSRLMNKLEAQDKATPPMTPASEAVVILDDSVNPEDTVRWNEKARPDDEEGSVLEEGDTEHDYDGHDEAVDELSELGHGGVDDMSQWSECSPSRSEASLTPRRQLAERGRERGFTTSMATIPDNAGNMSVASWDVGSEPTLGTDGGTDQDIAAASGLPEDESEDDDDEEDDEFEVADSLDLGAVALCAVETGADGQQTYQDTARTPQAMRHLTNKLGVEQQRFSAALDYFRQEQRTKGRRPVMPPPPPSASRSKTLATRGRHTPRIGNTRGRRVSQGGNGKNQRPGLRDVTFKQTSTTSSAVYRSHSLYVSSTSSTRVQGAASARKRTNTIIRSNSTNLDIDHQS</sequence>
<feature type="compositionally biased region" description="Basic and acidic residues" evidence="2">
    <location>
        <begin position="350"/>
        <end position="359"/>
    </location>
</feature>
<dbReference type="EMBL" id="FN647705">
    <property type="protein sequence ID" value="CBJ48967.1"/>
    <property type="molecule type" value="Genomic_DNA"/>
</dbReference>
<evidence type="ECO:0000313" key="4">
    <source>
        <dbReference type="Proteomes" id="UP000002630"/>
    </source>
</evidence>
<feature type="coiled-coil region" evidence="1">
    <location>
        <begin position="218"/>
        <end position="245"/>
    </location>
</feature>
<evidence type="ECO:0000313" key="3">
    <source>
        <dbReference type="EMBL" id="CBJ48967.1"/>
    </source>
</evidence>
<gene>
    <name evidence="3" type="ORF">Esi_0102_0077</name>
</gene>
<dbReference type="Proteomes" id="UP000002630">
    <property type="component" value="Linkage Group LG23"/>
</dbReference>
<keyword evidence="4" id="KW-1185">Reference proteome</keyword>
<organism evidence="3 4">
    <name type="scientific">Ectocarpus siliculosus</name>
    <name type="common">Brown alga</name>
    <name type="synonym">Conferva siliculosa</name>
    <dbReference type="NCBI Taxonomy" id="2880"/>
    <lineage>
        <taxon>Eukaryota</taxon>
        <taxon>Sar</taxon>
        <taxon>Stramenopiles</taxon>
        <taxon>Ochrophyta</taxon>
        <taxon>PX clade</taxon>
        <taxon>Phaeophyceae</taxon>
        <taxon>Ectocarpales</taxon>
        <taxon>Ectocarpaceae</taxon>
        <taxon>Ectocarpus</taxon>
    </lineage>
</organism>
<proteinExistence type="predicted"/>
<protein>
    <submittedName>
        <fullName evidence="3">Uncharacterized protein</fullName>
    </submittedName>
</protein>
<dbReference type="OrthoDB" id="10346130at2759"/>
<evidence type="ECO:0000256" key="2">
    <source>
        <dbReference type="SAM" id="MobiDB-lite"/>
    </source>
</evidence>
<evidence type="ECO:0000256" key="1">
    <source>
        <dbReference type="SAM" id="Coils"/>
    </source>
</evidence>
<feature type="compositionally biased region" description="Polar residues" evidence="2">
    <location>
        <begin position="331"/>
        <end position="344"/>
    </location>
</feature>
<feature type="compositionally biased region" description="Basic and acidic residues" evidence="2">
    <location>
        <begin position="283"/>
        <end position="292"/>
    </location>
</feature>
<dbReference type="InParanoid" id="D7FGX8"/>
<reference evidence="3 4" key="1">
    <citation type="journal article" date="2010" name="Nature">
        <title>The Ectocarpus genome and the independent evolution of multicellularity in brown algae.</title>
        <authorList>
            <person name="Cock J.M."/>
            <person name="Sterck L."/>
            <person name="Rouze P."/>
            <person name="Scornet D."/>
            <person name="Allen A.E."/>
            <person name="Amoutzias G."/>
            <person name="Anthouard V."/>
            <person name="Artiguenave F."/>
            <person name="Aury J.M."/>
            <person name="Badger J.H."/>
            <person name="Beszteri B."/>
            <person name="Billiau K."/>
            <person name="Bonnet E."/>
            <person name="Bothwell J.H."/>
            <person name="Bowler C."/>
            <person name="Boyen C."/>
            <person name="Brownlee C."/>
            <person name="Carrano C.J."/>
            <person name="Charrier B."/>
            <person name="Cho G.Y."/>
            <person name="Coelho S.M."/>
            <person name="Collen J."/>
            <person name="Corre E."/>
            <person name="Da Silva C."/>
            <person name="Delage L."/>
            <person name="Delaroque N."/>
            <person name="Dittami S.M."/>
            <person name="Doulbeau S."/>
            <person name="Elias M."/>
            <person name="Farnham G."/>
            <person name="Gachon C.M."/>
            <person name="Gschloessl B."/>
            <person name="Heesch S."/>
            <person name="Jabbari K."/>
            <person name="Jubin C."/>
            <person name="Kawai H."/>
            <person name="Kimura K."/>
            <person name="Kloareg B."/>
            <person name="Kupper F.C."/>
            <person name="Lang D."/>
            <person name="Le Bail A."/>
            <person name="Leblanc C."/>
            <person name="Lerouge P."/>
            <person name="Lohr M."/>
            <person name="Lopez P.J."/>
            <person name="Martens C."/>
            <person name="Maumus F."/>
            <person name="Michel G."/>
            <person name="Miranda-Saavedra D."/>
            <person name="Morales J."/>
            <person name="Moreau H."/>
            <person name="Motomura T."/>
            <person name="Nagasato C."/>
            <person name="Napoli C.A."/>
            <person name="Nelson D.R."/>
            <person name="Nyvall-Collen P."/>
            <person name="Peters A.F."/>
            <person name="Pommier C."/>
            <person name="Potin P."/>
            <person name="Poulain J."/>
            <person name="Quesneville H."/>
            <person name="Read B."/>
            <person name="Rensing S.A."/>
            <person name="Ritter A."/>
            <person name="Rousvoal S."/>
            <person name="Samanta M."/>
            <person name="Samson G."/>
            <person name="Schroeder D.C."/>
            <person name="Segurens B."/>
            <person name="Strittmatter M."/>
            <person name="Tonon T."/>
            <person name="Tregear J.W."/>
            <person name="Valentin K."/>
            <person name="von Dassow P."/>
            <person name="Yamagishi T."/>
            <person name="Van de Peer Y."/>
            <person name="Wincker P."/>
        </authorList>
    </citation>
    <scope>NUCLEOTIDE SEQUENCE [LARGE SCALE GENOMIC DNA]</scope>
    <source>
        <strain evidence="4">Ec32 / CCAP1310/4</strain>
    </source>
</reference>
<feature type="region of interest" description="Disordered" evidence="2">
    <location>
        <begin position="283"/>
        <end position="423"/>
    </location>
</feature>
<dbReference type="EMBL" id="FN649748">
    <property type="protein sequence ID" value="CBJ48967.1"/>
    <property type="molecule type" value="Genomic_DNA"/>
</dbReference>
<feature type="compositionally biased region" description="Acidic residues" evidence="2">
    <location>
        <begin position="404"/>
        <end position="423"/>
    </location>
</feature>
<name>D7FGX8_ECTSI</name>
<dbReference type="AlphaFoldDB" id="D7FGX8"/>
<accession>D7FGX8</accession>
<keyword evidence="1" id="KW-0175">Coiled coil</keyword>
<feature type="region of interest" description="Disordered" evidence="2">
    <location>
        <begin position="480"/>
        <end position="536"/>
    </location>
</feature>
<feature type="compositionally biased region" description="Acidic residues" evidence="2">
    <location>
        <begin position="293"/>
        <end position="305"/>
    </location>
</feature>